<dbReference type="PANTHER" id="PTHR42759:SF1">
    <property type="entry name" value="MAGNESIUM-CHELATASE SUBUNIT CHLD"/>
    <property type="match status" value="1"/>
</dbReference>
<dbReference type="Pfam" id="PF07724">
    <property type="entry name" value="AAA_2"/>
    <property type="match status" value="1"/>
</dbReference>
<dbReference type="HOGENOM" id="CLU_051820_2_1_3"/>
<name>Q10Y99_TRIEI</name>
<organism evidence="3">
    <name type="scientific">Trichodesmium erythraeum (strain IMS101)</name>
    <dbReference type="NCBI Taxonomy" id="203124"/>
    <lineage>
        <taxon>Bacteria</taxon>
        <taxon>Bacillati</taxon>
        <taxon>Cyanobacteriota</taxon>
        <taxon>Cyanophyceae</taxon>
        <taxon>Oscillatoriophycideae</taxon>
        <taxon>Oscillatoriales</taxon>
        <taxon>Microcoleaceae</taxon>
        <taxon>Trichodesmium</taxon>
    </lineage>
</organism>
<dbReference type="OrthoDB" id="9783370at2"/>
<dbReference type="CDD" id="cd00009">
    <property type="entry name" value="AAA"/>
    <property type="match status" value="1"/>
</dbReference>
<dbReference type="SUPFAM" id="SSF52540">
    <property type="entry name" value="P-loop containing nucleoside triphosphate hydrolases"/>
    <property type="match status" value="1"/>
</dbReference>
<feature type="region of interest" description="Disordered" evidence="1">
    <location>
        <begin position="1"/>
        <end position="25"/>
    </location>
</feature>
<dbReference type="InterPro" id="IPR050764">
    <property type="entry name" value="CbbQ/NirQ/NorQ/GpvN"/>
</dbReference>
<evidence type="ECO:0000313" key="3">
    <source>
        <dbReference type="EMBL" id="ABG52775.1"/>
    </source>
</evidence>
<dbReference type="AlphaFoldDB" id="Q10Y99"/>
<dbReference type="InterPro" id="IPR003959">
    <property type="entry name" value="ATPase_AAA_core"/>
</dbReference>
<dbReference type="STRING" id="203124.Tery_3717"/>
<dbReference type="SMART" id="SM00382">
    <property type="entry name" value="AAA"/>
    <property type="match status" value="1"/>
</dbReference>
<dbReference type="InterPro" id="IPR027417">
    <property type="entry name" value="P-loop_NTPase"/>
</dbReference>
<gene>
    <name evidence="3" type="ordered locus">Tery_3717</name>
</gene>
<dbReference type="eggNOG" id="COG0714">
    <property type="taxonomic scope" value="Bacteria"/>
</dbReference>
<reference evidence="3" key="1">
    <citation type="submission" date="2006-06" db="EMBL/GenBank/DDBJ databases">
        <title>Complete sequence of Trichodesmium erythraeum IMS101.</title>
        <authorList>
            <consortium name="US DOE Joint Genome Institute"/>
            <person name="Copeland A."/>
            <person name="Lucas S."/>
            <person name="Lapidus A."/>
            <person name="Barry K."/>
            <person name="Detter J.C."/>
            <person name="Glavina del Rio T."/>
            <person name="Hammon N."/>
            <person name="Israni S."/>
            <person name="Dalin E."/>
            <person name="Tice H."/>
            <person name="Pitluck S."/>
            <person name="Kiss H."/>
            <person name="Munk A.C."/>
            <person name="Brettin T."/>
            <person name="Bruce D."/>
            <person name="Han C."/>
            <person name="Tapia R."/>
            <person name="Gilna P."/>
            <person name="Schmutz J."/>
            <person name="Larimer F."/>
            <person name="Land M."/>
            <person name="Hauser L."/>
            <person name="Kyrpides N."/>
            <person name="Kim E."/>
            <person name="Richardson P."/>
        </authorList>
    </citation>
    <scope>NUCLEOTIDE SEQUENCE [LARGE SCALE GENOMIC DNA]</scope>
    <source>
        <strain evidence="3">IMS101</strain>
    </source>
</reference>
<dbReference type="GO" id="GO:0016887">
    <property type="term" value="F:ATP hydrolysis activity"/>
    <property type="evidence" value="ECO:0007669"/>
    <property type="project" value="InterPro"/>
</dbReference>
<feature type="compositionally biased region" description="Basic and acidic residues" evidence="1">
    <location>
        <begin position="16"/>
        <end position="25"/>
    </location>
</feature>
<accession>Q10Y99</accession>
<sequence length="331" mass="38356">MNYHFENNPKNRPSKPHSDSPKKVEPYIAPDELIDAVNLAIFLRRPLLLEGEAGCGKTRLPLAVAYELGLPFYRWNIRSTAKAQEGLYEYDAILRLHDVQTQKLEIKNNNQDKDKTYRNPSNPENYRTFGAIGNAFLSNCPAIVLIDEIDKADVDFPNDLLTVLDEPWEFKIRETGETITAKTNCQPIVIITSNKEKGNLPAPFLRRCIYYYLKFPDDPKQLQKIVDIHYQYKPDSEILKKINSSNNELVQQAAQLFIKIRENKGLFKIPGTSEFLDWLYALCSCQTKQNPQLPYPLEKLKEGELIPYRELIFKIRQDWQKNTTFPQTSDL</sequence>
<dbReference type="InterPro" id="IPR003593">
    <property type="entry name" value="AAA+_ATPase"/>
</dbReference>
<dbReference type="Gene3D" id="3.40.50.300">
    <property type="entry name" value="P-loop containing nucleotide triphosphate hydrolases"/>
    <property type="match status" value="1"/>
</dbReference>
<evidence type="ECO:0000259" key="2">
    <source>
        <dbReference type="SMART" id="SM00382"/>
    </source>
</evidence>
<dbReference type="PANTHER" id="PTHR42759">
    <property type="entry name" value="MOXR FAMILY PROTEIN"/>
    <property type="match status" value="1"/>
</dbReference>
<dbReference type="KEGG" id="ter:Tery_3717"/>
<dbReference type="GO" id="GO:0005524">
    <property type="term" value="F:ATP binding"/>
    <property type="evidence" value="ECO:0007669"/>
    <property type="project" value="InterPro"/>
</dbReference>
<evidence type="ECO:0000256" key="1">
    <source>
        <dbReference type="SAM" id="MobiDB-lite"/>
    </source>
</evidence>
<dbReference type="EMBL" id="CP000393">
    <property type="protein sequence ID" value="ABG52775.1"/>
    <property type="molecule type" value="Genomic_DNA"/>
</dbReference>
<feature type="domain" description="AAA+ ATPase" evidence="2">
    <location>
        <begin position="43"/>
        <end position="215"/>
    </location>
</feature>
<proteinExistence type="predicted"/>
<protein>
    <submittedName>
        <fullName evidence="3">ATPase-like protein</fullName>
    </submittedName>
</protein>
<dbReference type="RefSeq" id="WP_011613106.1">
    <property type="nucleotide sequence ID" value="NC_008312.1"/>
</dbReference>